<dbReference type="Gene3D" id="1.25.10.10">
    <property type="entry name" value="Leucine-rich Repeat Variant"/>
    <property type="match status" value="5"/>
</dbReference>
<name>A0AAF0JLV8_9EURY</name>
<dbReference type="AlphaFoldDB" id="A0AAF0JLV8"/>
<reference evidence="1" key="1">
    <citation type="submission" date="2022-01" db="EMBL/GenBank/DDBJ databases">
        <title>Complete genome of Methanomicrobium antiquum DSM 21220.</title>
        <authorList>
            <person name="Chen S.-C."/>
            <person name="You Y.-T."/>
            <person name="Zhou Y.-Z."/>
            <person name="Lai M.-C."/>
        </authorList>
    </citation>
    <scope>NUCLEOTIDE SEQUENCE</scope>
    <source>
        <strain evidence="1">DSM 21220</strain>
    </source>
</reference>
<dbReference type="Proteomes" id="UP001218895">
    <property type="component" value="Chromosome"/>
</dbReference>
<accession>A0AAF0JLV8</accession>
<dbReference type="EMBL" id="CP091092">
    <property type="protein sequence ID" value="WFN35816.1"/>
    <property type="molecule type" value="Genomic_DNA"/>
</dbReference>
<organism evidence="1 2">
    <name type="scientific">Methanomicrobium antiquum</name>
    <dbReference type="NCBI Taxonomy" id="487686"/>
    <lineage>
        <taxon>Archaea</taxon>
        <taxon>Methanobacteriati</taxon>
        <taxon>Methanobacteriota</taxon>
        <taxon>Stenosarchaea group</taxon>
        <taxon>Methanomicrobia</taxon>
        <taxon>Methanomicrobiales</taxon>
        <taxon>Methanomicrobiaceae</taxon>
        <taxon>Methanomicrobium</taxon>
    </lineage>
</organism>
<dbReference type="SMART" id="SM00567">
    <property type="entry name" value="EZ_HEAT"/>
    <property type="match status" value="8"/>
</dbReference>
<dbReference type="SUPFAM" id="SSF48371">
    <property type="entry name" value="ARM repeat"/>
    <property type="match status" value="1"/>
</dbReference>
<evidence type="ECO:0000313" key="2">
    <source>
        <dbReference type="Proteomes" id="UP001218895"/>
    </source>
</evidence>
<protein>
    <submittedName>
        <fullName evidence="1">HEAT repeat domain-containing protein</fullName>
    </submittedName>
</protein>
<gene>
    <name evidence="1" type="ORF">L1994_06530</name>
</gene>
<dbReference type="PANTHER" id="PTHR12697">
    <property type="entry name" value="PBS LYASE HEAT-LIKE PROTEIN"/>
    <property type="match status" value="1"/>
</dbReference>
<dbReference type="InterPro" id="IPR004155">
    <property type="entry name" value="PBS_lyase_HEAT"/>
</dbReference>
<dbReference type="Pfam" id="PF13646">
    <property type="entry name" value="HEAT_2"/>
    <property type="match status" value="3"/>
</dbReference>
<dbReference type="PANTHER" id="PTHR12697:SF5">
    <property type="entry name" value="DEOXYHYPUSINE HYDROXYLASE"/>
    <property type="match status" value="1"/>
</dbReference>
<evidence type="ECO:0000313" key="1">
    <source>
        <dbReference type="EMBL" id="WFN35816.1"/>
    </source>
</evidence>
<dbReference type="KEGG" id="manq:L1994_06530"/>
<dbReference type="GO" id="GO:0016491">
    <property type="term" value="F:oxidoreductase activity"/>
    <property type="evidence" value="ECO:0007669"/>
    <property type="project" value="TreeGrafter"/>
</dbReference>
<dbReference type="RefSeq" id="WP_278098655.1">
    <property type="nucleotide sequence ID" value="NZ_CP091092.1"/>
</dbReference>
<dbReference type="InterPro" id="IPR011989">
    <property type="entry name" value="ARM-like"/>
</dbReference>
<keyword evidence="2" id="KW-1185">Reference proteome</keyword>
<dbReference type="InterPro" id="IPR016024">
    <property type="entry name" value="ARM-type_fold"/>
</dbReference>
<proteinExistence type="predicted"/>
<sequence length="834" mass="93828">MEEIDFLISSLNSSGKKERNEAIKKLKQAGNKASVPLLKALNSSSEQVRAGAAEVLGSISKENKESLNTFLNLLKSGSDNAKDGAARTIGHMARQGVPVYESLTALARDNNKKSKLGVALALEYIGRNDKNSSVILLNLLNDTDKEVREQAVKSLDAVNWKSSNNAEMAFYYLVKEDWTAIGKLGPFAVPALKFGIEIADSDMKSKIASVLAKIEGESTIPLLMHLLNDKNSSVRLSAISAIAEKRAVSLYPVLVQCMNDPDPDVRVEAAWSLEKAGWKPQKYTEKIFSLMLRGNYREVERLGEKAIPSLIEFLGDDFFERRENAFKLLYSLGEPGIDAIKNASKDKDEAIRNGAYEALTYIREEKAKSEEKNGDEFLNGDKSNYELNSPDYWKEKLLLSSFGLDMAEVFSKALSNTDSVVRVVAIDSLKKFGRKSSDIFLLLTDDENESIRIAAIEALGEIYERNAVSKLTEKIEDEDELIRRACAYSLGKLRDATTIPVLVRHFSDPDANVRFESADAVAKMGNQAIPHIQNMIFHPNELVRISCLTALGEISDPSGIPYATRSLNDTSEAVRNESMTALLKFTNFMFNFLMMEVHRVSIQGTKMEKLGMLSVLSKTKDMKIVPFVKEFLSDEDEEIVRNARTVLDIFTERTIEKGREKIREYSHETAELLRRKLSLYEIDRLLDRILNANDTDALGLLNKKLDQKEIDELIRNSRSARGQDTSKLLGKKLSQAEIDELLHKSVYVENKKTTQLLGKKLTQDEIDSLINHASSDKEEKVAKDIKKQLTQNEIDDIIKKNLSLKRRLQWRCRGLLSALKVMIRLRGRRTLEKL</sequence>
<dbReference type="GeneID" id="79950038"/>